<protein>
    <submittedName>
        <fullName evidence="1">Uncharacterized protein</fullName>
    </submittedName>
</protein>
<gene>
    <name evidence="1" type="ORF">NPIL_11221</name>
</gene>
<proteinExistence type="predicted"/>
<keyword evidence="2" id="KW-1185">Reference proteome</keyword>
<evidence type="ECO:0000313" key="2">
    <source>
        <dbReference type="Proteomes" id="UP000887013"/>
    </source>
</evidence>
<organism evidence="1 2">
    <name type="scientific">Nephila pilipes</name>
    <name type="common">Giant wood spider</name>
    <name type="synonym">Nephila maculata</name>
    <dbReference type="NCBI Taxonomy" id="299642"/>
    <lineage>
        <taxon>Eukaryota</taxon>
        <taxon>Metazoa</taxon>
        <taxon>Ecdysozoa</taxon>
        <taxon>Arthropoda</taxon>
        <taxon>Chelicerata</taxon>
        <taxon>Arachnida</taxon>
        <taxon>Araneae</taxon>
        <taxon>Araneomorphae</taxon>
        <taxon>Entelegynae</taxon>
        <taxon>Araneoidea</taxon>
        <taxon>Nephilidae</taxon>
        <taxon>Nephila</taxon>
    </lineage>
</organism>
<evidence type="ECO:0000313" key="1">
    <source>
        <dbReference type="EMBL" id="GFT26195.1"/>
    </source>
</evidence>
<name>A0A8X6NQQ8_NEPPI</name>
<dbReference type="Proteomes" id="UP000887013">
    <property type="component" value="Unassembled WGS sequence"/>
</dbReference>
<sequence length="100" mass="12043">MWKMLLQEHVFLGIEEDQSFCEHEQKDSRMEKCSREPQRRINARIYVMWLKRGEDQIFTDHLAIRAIFLQSLVVTPTIEECRSLITRIVTKKFIVILHKI</sequence>
<reference evidence="1" key="1">
    <citation type="submission" date="2020-08" db="EMBL/GenBank/DDBJ databases">
        <title>Multicomponent nature underlies the extraordinary mechanical properties of spider dragline silk.</title>
        <authorList>
            <person name="Kono N."/>
            <person name="Nakamura H."/>
            <person name="Mori M."/>
            <person name="Yoshida Y."/>
            <person name="Ohtoshi R."/>
            <person name="Malay A.D."/>
            <person name="Moran D.A.P."/>
            <person name="Tomita M."/>
            <person name="Numata K."/>
            <person name="Arakawa K."/>
        </authorList>
    </citation>
    <scope>NUCLEOTIDE SEQUENCE</scope>
</reference>
<comment type="caution">
    <text evidence="1">The sequence shown here is derived from an EMBL/GenBank/DDBJ whole genome shotgun (WGS) entry which is preliminary data.</text>
</comment>
<dbReference type="AlphaFoldDB" id="A0A8X6NQQ8"/>
<accession>A0A8X6NQQ8</accession>
<dbReference type="EMBL" id="BMAW01106802">
    <property type="protein sequence ID" value="GFT26195.1"/>
    <property type="molecule type" value="Genomic_DNA"/>
</dbReference>